<reference evidence="1" key="1">
    <citation type="submission" date="2021-03" db="EMBL/GenBank/DDBJ databases">
        <authorList>
            <person name="Bekaert M."/>
        </authorList>
    </citation>
    <scope>NUCLEOTIDE SEQUENCE</scope>
</reference>
<evidence type="ECO:0000313" key="1">
    <source>
        <dbReference type="EMBL" id="CAG2233172.1"/>
    </source>
</evidence>
<accession>A0A8S3TP06</accession>
<organism evidence="1 2">
    <name type="scientific">Mytilus edulis</name>
    <name type="common">Blue mussel</name>
    <dbReference type="NCBI Taxonomy" id="6550"/>
    <lineage>
        <taxon>Eukaryota</taxon>
        <taxon>Metazoa</taxon>
        <taxon>Spiralia</taxon>
        <taxon>Lophotrochozoa</taxon>
        <taxon>Mollusca</taxon>
        <taxon>Bivalvia</taxon>
        <taxon>Autobranchia</taxon>
        <taxon>Pteriomorphia</taxon>
        <taxon>Mytilida</taxon>
        <taxon>Mytiloidea</taxon>
        <taxon>Mytilidae</taxon>
        <taxon>Mytilinae</taxon>
        <taxon>Mytilus</taxon>
    </lineage>
</organism>
<evidence type="ECO:0000313" key="2">
    <source>
        <dbReference type="Proteomes" id="UP000683360"/>
    </source>
</evidence>
<keyword evidence="2" id="KW-1185">Reference proteome</keyword>
<sequence>MRCTETPSKLHGYRHQKPLDLSSRPLDTTMDCLSAVTVIVCLIFTSFVIQAINDADDCSSPKITSCSTTYNTALTGASSTGNINKICSVVHTYLDCLNTVVTDCNLDPTTHTISQTIAAAKQALSQNGCGEGNGARGLVNNLVVMVFGLTSYKIFKMTCF</sequence>
<comment type="caution">
    <text evidence="1">The sequence shown here is derived from an EMBL/GenBank/DDBJ whole genome shotgun (WGS) entry which is preliminary data.</text>
</comment>
<dbReference type="AlphaFoldDB" id="A0A8S3TP06"/>
<dbReference type="EMBL" id="CAJPWZ010002200">
    <property type="protein sequence ID" value="CAG2233172.1"/>
    <property type="molecule type" value="Genomic_DNA"/>
</dbReference>
<protein>
    <submittedName>
        <fullName evidence="1">Uncharacterized protein</fullName>
    </submittedName>
</protein>
<name>A0A8S3TP06_MYTED</name>
<gene>
    <name evidence="1" type="ORF">MEDL_45779</name>
</gene>
<dbReference type="OrthoDB" id="6108469at2759"/>
<dbReference type="Proteomes" id="UP000683360">
    <property type="component" value="Unassembled WGS sequence"/>
</dbReference>
<proteinExistence type="predicted"/>